<dbReference type="RefSeq" id="WP_190181908.1">
    <property type="nucleotide sequence ID" value="NZ_BMVP01000001.1"/>
</dbReference>
<gene>
    <name evidence="1" type="ORF">GCM10010347_00190</name>
</gene>
<reference evidence="2" key="1">
    <citation type="journal article" date="2019" name="Int. J. Syst. Evol. Microbiol.">
        <title>The Global Catalogue of Microorganisms (GCM) 10K type strain sequencing project: providing services to taxonomists for standard genome sequencing and annotation.</title>
        <authorList>
            <consortium name="The Broad Institute Genomics Platform"/>
            <consortium name="The Broad Institute Genome Sequencing Center for Infectious Disease"/>
            <person name="Wu L."/>
            <person name="Ma J."/>
        </authorList>
    </citation>
    <scope>NUCLEOTIDE SEQUENCE [LARGE SCALE GENOMIC DNA]</scope>
    <source>
        <strain evidence="2">JCM 4738</strain>
    </source>
</reference>
<accession>A0ABQ3EE57</accession>
<dbReference type="InterPro" id="IPR004981">
    <property type="entry name" value="Trp_2_3_dOase"/>
</dbReference>
<dbReference type="Proteomes" id="UP000642673">
    <property type="component" value="Unassembled WGS sequence"/>
</dbReference>
<dbReference type="Pfam" id="PF03301">
    <property type="entry name" value="Trp_dioxygenase"/>
    <property type="match status" value="2"/>
</dbReference>
<keyword evidence="2" id="KW-1185">Reference proteome</keyword>
<evidence type="ECO:0000313" key="2">
    <source>
        <dbReference type="Proteomes" id="UP000642673"/>
    </source>
</evidence>
<dbReference type="SUPFAM" id="SSF140959">
    <property type="entry name" value="Indolic compounds 2,3-dioxygenase-like"/>
    <property type="match status" value="1"/>
</dbReference>
<dbReference type="PANTHER" id="PTHR10138:SF0">
    <property type="entry name" value="TRYPTOPHAN 2,3-DIOXYGENASE"/>
    <property type="match status" value="1"/>
</dbReference>
<sequence>MAEGAVKPEGVTYSNYLRLPELLSLQVPLADGVHDERLFITVHQVQELWFGQLLAELAYARERMLDGDARTARARLVRCVAITGVLIAGVRPLRGMPPREFHAFRGVLGSSSGAQSAQYVEIATLCGADWVRGAYGARVIAGLSGAEQERMRGRLAQATVWDAFVALLGKAGFAVADEEGRRAAYERLAAPRPDGTNGGPQLAELAELAEALVDLDEAWTEWRACHALLVERQIGSGPGSGGSTGVAHLRASVHRRFYPELWQARDAALPQAAYGH</sequence>
<dbReference type="EMBL" id="BMVP01000001">
    <property type="protein sequence ID" value="GHB35038.1"/>
    <property type="molecule type" value="Genomic_DNA"/>
</dbReference>
<protein>
    <recommendedName>
        <fullName evidence="3">Tryptophan 2,3-dioxygenase</fullName>
    </recommendedName>
</protein>
<proteinExistence type="predicted"/>
<evidence type="ECO:0008006" key="3">
    <source>
        <dbReference type="Google" id="ProtNLM"/>
    </source>
</evidence>
<comment type="caution">
    <text evidence="1">The sequence shown here is derived from an EMBL/GenBank/DDBJ whole genome shotgun (WGS) entry which is preliminary data.</text>
</comment>
<evidence type="ECO:0000313" key="1">
    <source>
        <dbReference type="EMBL" id="GHB35038.1"/>
    </source>
</evidence>
<dbReference type="InterPro" id="IPR037217">
    <property type="entry name" value="Trp/Indoleamine_2_3_dOase-like"/>
</dbReference>
<dbReference type="Gene3D" id="1.20.58.480">
    <property type="match status" value="1"/>
</dbReference>
<name>A0ABQ3EE57_9ACTN</name>
<dbReference type="PANTHER" id="PTHR10138">
    <property type="entry name" value="TRYPTOPHAN 2,3-DIOXYGENASE"/>
    <property type="match status" value="1"/>
</dbReference>
<organism evidence="1 2">
    <name type="scientific">Streptomyces cirratus</name>
    <dbReference type="NCBI Taxonomy" id="68187"/>
    <lineage>
        <taxon>Bacteria</taxon>
        <taxon>Bacillati</taxon>
        <taxon>Actinomycetota</taxon>
        <taxon>Actinomycetes</taxon>
        <taxon>Kitasatosporales</taxon>
        <taxon>Streptomycetaceae</taxon>
        <taxon>Streptomyces</taxon>
    </lineage>
</organism>